<sequence>MTALPLTLQRGACPALSAPMMTGDGLLARISLIEAISPEQLADICLLALKHGNGMVDISARGNLQVRGLSEISAPRLDADARAMNLPLREGLTVEVPPLAGMDDSEIADPRPLAEAIRDASRGITGLAPKMAVVVDGGGLLRLSDLLADIRLIAVGKHDWKLLLGGTEQSTHVFNVLRETLVVDTVIDLLKRLASLGNKARGRDLAHRLAVNEAAPHTPPSSSGLSRGSASVATVDPSQMLGTSPSMTAGKVAASPFDLFSLSNHLHAIGIGPAFGQAKAEHLIALCNEAVRLGIKSLKPALDHSLLFFGTEIACRELRDFADSNGFIISANDPRGHIAACSGSPACNSATIATHEIAAAAAAECADLLDGSFKLHVTGCPKGCAHPQPAALTLCGTANHVSLIAQGKAADEPFAFSSFADTNATLRRLADLVRSERRPSENSAACLARIGSDRLEAAATGRP</sequence>
<keyword evidence="4 10" id="KW-0560">Oxidoreductase</keyword>
<dbReference type="SUPFAM" id="SSF56014">
    <property type="entry name" value="Nitrite and sulphite reductase 4Fe-4S domain-like"/>
    <property type="match status" value="2"/>
</dbReference>
<accession>A0A7W6V3A6</accession>
<dbReference type="SUPFAM" id="SSF55124">
    <property type="entry name" value="Nitrite/Sulfite reductase N-terminal domain-like"/>
    <property type="match status" value="1"/>
</dbReference>
<keyword evidence="12" id="KW-1185">Reference proteome</keyword>
<keyword evidence="2" id="KW-0349">Heme</keyword>
<keyword evidence="3" id="KW-0479">Metal-binding</keyword>
<dbReference type="PANTHER" id="PTHR32439">
    <property type="entry name" value="FERREDOXIN--NITRITE REDUCTASE, CHLOROPLASTIC"/>
    <property type="match status" value="1"/>
</dbReference>
<keyword evidence="5" id="KW-0408">Iron</keyword>
<evidence type="ECO:0000256" key="5">
    <source>
        <dbReference type="ARBA" id="ARBA00023004"/>
    </source>
</evidence>
<dbReference type="InterPro" id="IPR036136">
    <property type="entry name" value="Nit/Sulf_reduc_fer-like_dom_sf"/>
</dbReference>
<protein>
    <submittedName>
        <fullName evidence="10">Precorrin-3B synthase</fullName>
        <ecNumber evidence="10">1.14.13.83</ecNumber>
    </submittedName>
</protein>
<dbReference type="Proteomes" id="UP000576087">
    <property type="component" value="Unassembled WGS sequence"/>
</dbReference>
<dbReference type="PANTHER" id="PTHR32439:SF9">
    <property type="entry name" value="BLR3264 PROTEIN"/>
    <property type="match status" value="1"/>
</dbReference>
<evidence type="ECO:0000256" key="2">
    <source>
        <dbReference type="ARBA" id="ARBA00022617"/>
    </source>
</evidence>
<evidence type="ECO:0000313" key="8">
    <source>
        <dbReference type="EMBL" id="MBB4351335.1"/>
    </source>
</evidence>
<proteinExistence type="predicted"/>
<reference evidence="11 12" key="1">
    <citation type="submission" date="2020-08" db="EMBL/GenBank/DDBJ databases">
        <title>Genomic Encyclopedia of Type Strains, Phase IV (KMG-V): Genome sequencing to study the core and pangenomes of soil and plant-associated prokaryotes.</title>
        <authorList>
            <person name="Whitman W."/>
        </authorList>
    </citation>
    <scope>NUCLEOTIDE SEQUENCE [LARGE SCALE GENOMIC DNA]</scope>
    <source>
        <strain evidence="9 12">SEMIA 444</strain>
        <strain evidence="8 11">SEMIA 448</strain>
        <strain evidence="10 13">SEMIA 452</strain>
    </source>
</reference>
<dbReference type="NCBIfam" id="TIGR02435">
    <property type="entry name" value="CobG"/>
    <property type="match status" value="1"/>
</dbReference>
<keyword evidence="6" id="KW-0411">Iron-sulfur</keyword>
<gene>
    <name evidence="9" type="ORF">GGE31_005072</name>
    <name evidence="8" type="ORF">GGE33_005115</name>
    <name evidence="10" type="ORF">GGE35_005039</name>
</gene>
<dbReference type="InterPro" id="IPR012798">
    <property type="entry name" value="Cbl_synth_CobG-like"/>
</dbReference>
<evidence type="ECO:0000256" key="6">
    <source>
        <dbReference type="ARBA" id="ARBA00023014"/>
    </source>
</evidence>
<name>A0A7W6V3A6_9HYPH</name>
<dbReference type="GO" id="GO:0043818">
    <property type="term" value="F:precorrin-3B synthase activity"/>
    <property type="evidence" value="ECO:0007669"/>
    <property type="project" value="UniProtKB-EC"/>
</dbReference>
<feature type="domain" description="Nitrite/Sulfite reductase ferredoxin-like" evidence="7">
    <location>
        <begin position="36"/>
        <end position="82"/>
    </location>
</feature>
<evidence type="ECO:0000313" key="11">
    <source>
        <dbReference type="Proteomes" id="UP000520770"/>
    </source>
</evidence>
<dbReference type="Gene3D" id="3.90.480.10">
    <property type="entry name" value="Sulfite Reductase Hemoprotein,Domain 2"/>
    <property type="match status" value="1"/>
</dbReference>
<evidence type="ECO:0000256" key="4">
    <source>
        <dbReference type="ARBA" id="ARBA00023002"/>
    </source>
</evidence>
<dbReference type="Proteomes" id="UP000524535">
    <property type="component" value="Unassembled WGS sequence"/>
</dbReference>
<evidence type="ECO:0000313" key="9">
    <source>
        <dbReference type="EMBL" id="MBB4414528.1"/>
    </source>
</evidence>
<dbReference type="RefSeq" id="WP_183829457.1">
    <property type="nucleotide sequence ID" value="NZ_JACIGW010000010.1"/>
</dbReference>
<dbReference type="InterPro" id="IPR051329">
    <property type="entry name" value="NIR_SIR_4Fe-4S"/>
</dbReference>
<dbReference type="EMBL" id="JACIHM010000011">
    <property type="protein sequence ID" value="MBB4449187.1"/>
    <property type="molecule type" value="Genomic_DNA"/>
</dbReference>
<evidence type="ECO:0000259" key="7">
    <source>
        <dbReference type="Pfam" id="PF03460"/>
    </source>
</evidence>
<evidence type="ECO:0000313" key="13">
    <source>
        <dbReference type="Proteomes" id="UP000576087"/>
    </source>
</evidence>
<evidence type="ECO:0000256" key="3">
    <source>
        <dbReference type="ARBA" id="ARBA00022723"/>
    </source>
</evidence>
<keyword evidence="1" id="KW-0004">4Fe-4S</keyword>
<dbReference type="GO" id="GO:0051539">
    <property type="term" value="F:4 iron, 4 sulfur cluster binding"/>
    <property type="evidence" value="ECO:0007669"/>
    <property type="project" value="UniProtKB-KW"/>
</dbReference>
<dbReference type="EC" id="1.14.13.83" evidence="10"/>
<dbReference type="InterPro" id="IPR005117">
    <property type="entry name" value="NiRdtase/SiRdtase_haem-b_fer"/>
</dbReference>
<dbReference type="Gene3D" id="3.30.413.10">
    <property type="entry name" value="Sulfite Reductase Hemoprotein, domain 1"/>
    <property type="match status" value="2"/>
</dbReference>
<evidence type="ECO:0000313" key="10">
    <source>
        <dbReference type="EMBL" id="MBB4449187.1"/>
    </source>
</evidence>
<dbReference type="Pfam" id="PF03460">
    <property type="entry name" value="NIR_SIR_ferr"/>
    <property type="match status" value="1"/>
</dbReference>
<dbReference type="EMBL" id="JACIGY010000011">
    <property type="protein sequence ID" value="MBB4414528.1"/>
    <property type="molecule type" value="Genomic_DNA"/>
</dbReference>
<dbReference type="EMBL" id="JACIGW010000010">
    <property type="protein sequence ID" value="MBB4351335.1"/>
    <property type="molecule type" value="Genomic_DNA"/>
</dbReference>
<evidence type="ECO:0000313" key="12">
    <source>
        <dbReference type="Proteomes" id="UP000524535"/>
    </source>
</evidence>
<dbReference type="Proteomes" id="UP000520770">
    <property type="component" value="Unassembled WGS sequence"/>
</dbReference>
<dbReference type="GO" id="GO:0046872">
    <property type="term" value="F:metal ion binding"/>
    <property type="evidence" value="ECO:0007669"/>
    <property type="project" value="UniProtKB-KW"/>
</dbReference>
<evidence type="ECO:0000256" key="1">
    <source>
        <dbReference type="ARBA" id="ARBA00022485"/>
    </source>
</evidence>
<comment type="caution">
    <text evidence="10">The sequence shown here is derived from an EMBL/GenBank/DDBJ whole genome shotgun (WGS) entry which is preliminary data.</text>
</comment>
<organism evidence="10 13">
    <name type="scientific">Aliirhizobium cellulosilyticum</name>
    <dbReference type="NCBI Taxonomy" id="393664"/>
    <lineage>
        <taxon>Bacteria</taxon>
        <taxon>Pseudomonadati</taxon>
        <taxon>Pseudomonadota</taxon>
        <taxon>Alphaproteobacteria</taxon>
        <taxon>Hyphomicrobiales</taxon>
        <taxon>Rhizobiaceae</taxon>
        <taxon>Aliirhizobium</taxon>
    </lineage>
</organism>
<dbReference type="AlphaFoldDB" id="A0A7W6V3A6"/>
<dbReference type="InterPro" id="IPR045854">
    <property type="entry name" value="NO2/SO3_Rdtase_4Fe4S_sf"/>
</dbReference>